<keyword evidence="1" id="KW-0472">Membrane</keyword>
<dbReference type="Pfam" id="PF10318">
    <property type="entry name" value="7TM_GPCR_Srh"/>
    <property type="match status" value="1"/>
</dbReference>
<sequence length="224" mass="25532">MLTNYQVSAIVFVLCFVTILEGTLFGIAFMDNNDHLKVKYNDLEQDPIFSDNMPTFVVLDQEKHTLLSQLHLGSFIALLSSSYILIVCTAVQTLRYLKAARNSMSQHTRQMHDSFTRLLIVQATLPLVLIFLPEMSYILVATLLPIGDMSSVSGLILSMMNEILMNLFTAAILLRRMSTLNSPAYFTSKTCPISYDNEFKRFRIKHHMHDDSIPIEFNFVPGQR</sequence>
<proteinExistence type="predicted"/>
<dbReference type="PANTHER" id="PTHR22943:SF248">
    <property type="entry name" value="SEVEN TM RECEPTOR"/>
    <property type="match status" value="1"/>
</dbReference>
<comment type="caution">
    <text evidence="2">The sequence shown here is derived from an EMBL/GenBank/DDBJ whole genome shotgun (WGS) entry which is preliminary data.</text>
</comment>
<organism evidence="2 3">
    <name type="scientific">Ditylenchus destructor</name>
    <dbReference type="NCBI Taxonomy" id="166010"/>
    <lineage>
        <taxon>Eukaryota</taxon>
        <taxon>Metazoa</taxon>
        <taxon>Ecdysozoa</taxon>
        <taxon>Nematoda</taxon>
        <taxon>Chromadorea</taxon>
        <taxon>Rhabditida</taxon>
        <taxon>Tylenchina</taxon>
        <taxon>Tylenchomorpha</taxon>
        <taxon>Sphaerularioidea</taxon>
        <taxon>Anguinidae</taxon>
        <taxon>Anguininae</taxon>
        <taxon>Ditylenchus</taxon>
    </lineage>
</organism>
<dbReference type="Proteomes" id="UP001201812">
    <property type="component" value="Unassembled WGS sequence"/>
</dbReference>
<dbReference type="EMBL" id="JAKKPZ010000045">
    <property type="protein sequence ID" value="KAI1706777.1"/>
    <property type="molecule type" value="Genomic_DNA"/>
</dbReference>
<dbReference type="InterPro" id="IPR019422">
    <property type="entry name" value="7TM_GPCR_serpentine_rcpt_Srh"/>
</dbReference>
<keyword evidence="1" id="KW-1133">Transmembrane helix</keyword>
<dbReference type="AlphaFoldDB" id="A0AAD4R352"/>
<accession>A0AAD4R352</accession>
<reference evidence="2" key="1">
    <citation type="submission" date="2022-01" db="EMBL/GenBank/DDBJ databases">
        <title>Genome Sequence Resource for Two Populations of Ditylenchus destructor, the Migratory Endoparasitic Phytonematode.</title>
        <authorList>
            <person name="Zhang H."/>
            <person name="Lin R."/>
            <person name="Xie B."/>
        </authorList>
    </citation>
    <scope>NUCLEOTIDE SEQUENCE</scope>
    <source>
        <strain evidence="2">BazhouSP</strain>
    </source>
</reference>
<feature type="transmembrane region" description="Helical" evidence="1">
    <location>
        <begin position="75"/>
        <end position="97"/>
    </location>
</feature>
<evidence type="ECO:0000256" key="1">
    <source>
        <dbReference type="SAM" id="Phobius"/>
    </source>
</evidence>
<keyword evidence="1" id="KW-0812">Transmembrane</keyword>
<protein>
    <submittedName>
        <fullName evidence="2">Serpentine type 7TM GPCR chemoreceptor srh domain-containing protein</fullName>
    </submittedName>
</protein>
<evidence type="ECO:0000313" key="3">
    <source>
        <dbReference type="Proteomes" id="UP001201812"/>
    </source>
</evidence>
<evidence type="ECO:0000313" key="2">
    <source>
        <dbReference type="EMBL" id="KAI1706777.1"/>
    </source>
</evidence>
<feature type="transmembrane region" description="Helical" evidence="1">
    <location>
        <begin position="118"/>
        <end position="140"/>
    </location>
</feature>
<gene>
    <name evidence="2" type="ORF">DdX_12769</name>
</gene>
<name>A0AAD4R352_9BILA</name>
<keyword evidence="3" id="KW-1185">Reference proteome</keyword>
<dbReference type="PANTHER" id="PTHR22943">
    <property type="entry name" value="7-TRANSMEMBRANE DOMAIN RECEPTOR C.ELEGANS"/>
    <property type="match status" value="1"/>
</dbReference>
<feature type="transmembrane region" description="Helical" evidence="1">
    <location>
        <begin position="152"/>
        <end position="174"/>
    </location>
</feature>
<feature type="transmembrane region" description="Helical" evidence="1">
    <location>
        <begin position="7"/>
        <end position="30"/>
    </location>
</feature>